<protein>
    <submittedName>
        <fullName evidence="1">Uncharacterized protein</fullName>
    </submittedName>
</protein>
<reference evidence="1 2" key="1">
    <citation type="submission" date="2020-07" db="EMBL/GenBank/DDBJ databases">
        <title>Genomic Encyclopedia of Type Strains, Phase IV (KMG-IV): sequencing the most valuable type-strain genomes for metagenomic binning, comparative biology and taxonomic classification.</title>
        <authorList>
            <person name="Goeker M."/>
        </authorList>
    </citation>
    <scope>NUCLEOTIDE SEQUENCE [LARGE SCALE GENOMIC DNA]</scope>
    <source>
        <strain evidence="1 2">DSM 15730</strain>
    </source>
</reference>
<dbReference type="EMBL" id="JACDUT010000004">
    <property type="protein sequence ID" value="MBA2874822.1"/>
    <property type="molecule type" value="Genomic_DNA"/>
</dbReference>
<comment type="caution">
    <text evidence="1">The sequence shown here is derived from an EMBL/GenBank/DDBJ whole genome shotgun (WGS) entry which is preliminary data.</text>
</comment>
<name>A0A7V9Z689_9BACL</name>
<organism evidence="1 2">
    <name type="scientific">Thermaerobacillus caldiproteolyticus</name>
    <dbReference type="NCBI Taxonomy" id="247480"/>
    <lineage>
        <taxon>Bacteria</taxon>
        <taxon>Bacillati</taxon>
        <taxon>Bacillota</taxon>
        <taxon>Bacilli</taxon>
        <taxon>Bacillales</taxon>
        <taxon>Anoxybacillaceae</taxon>
        <taxon>Thermaerobacillus</taxon>
    </lineage>
</organism>
<evidence type="ECO:0000313" key="2">
    <source>
        <dbReference type="Proteomes" id="UP000523087"/>
    </source>
</evidence>
<dbReference type="Proteomes" id="UP000523087">
    <property type="component" value="Unassembled WGS sequence"/>
</dbReference>
<keyword evidence="2" id="KW-1185">Reference proteome</keyword>
<dbReference type="AlphaFoldDB" id="A0A7V9Z689"/>
<evidence type="ECO:0000313" key="1">
    <source>
        <dbReference type="EMBL" id="MBA2874822.1"/>
    </source>
</evidence>
<sequence length="34" mass="3675">MIRESNFAGTAAAAMAIVTQELARILFQHNWGGV</sequence>
<accession>A0A7V9Z689</accession>
<gene>
    <name evidence="1" type="ORF">HNR31_001593</name>
</gene>
<proteinExistence type="predicted"/>